<dbReference type="EMBL" id="JBGBPY010000001">
    <property type="protein sequence ID" value="MEY2183190.1"/>
    <property type="molecule type" value="Genomic_DNA"/>
</dbReference>
<reference evidence="1 2" key="1">
    <citation type="submission" date="2024-07" db="EMBL/GenBank/DDBJ databases">
        <title>Molecular mechanisms and environmental adaptations of flagellar loss and biofilm growth of Rhodanobacter under environmental stress.</title>
        <authorList>
            <person name="Chen M."/>
        </authorList>
    </citation>
    <scope>NUCLEOTIDE SEQUENCE [LARGE SCALE GENOMIC DNA]</scope>
    <source>
        <strain evidence="1 2">RS22</strain>
    </source>
</reference>
<accession>A0ABV4AS54</accession>
<gene>
    <name evidence="1" type="ORF">AB7878_12255</name>
</gene>
<organism evidence="1 2">
    <name type="scientific">Rhodanobacter humi</name>
    <dbReference type="NCBI Taxonomy" id="1888173"/>
    <lineage>
        <taxon>Bacteria</taxon>
        <taxon>Pseudomonadati</taxon>
        <taxon>Pseudomonadota</taxon>
        <taxon>Gammaproteobacteria</taxon>
        <taxon>Lysobacterales</taxon>
        <taxon>Rhodanobacteraceae</taxon>
        <taxon>Rhodanobacter</taxon>
    </lineage>
</organism>
<evidence type="ECO:0000313" key="2">
    <source>
        <dbReference type="Proteomes" id="UP001562159"/>
    </source>
</evidence>
<comment type="caution">
    <text evidence="1">The sequence shown here is derived from an EMBL/GenBank/DDBJ whole genome shotgun (WGS) entry which is preliminary data.</text>
</comment>
<name>A0ABV4AS54_9GAMM</name>
<keyword evidence="2" id="KW-1185">Reference proteome</keyword>
<sequence length="91" mass="10382">MDDFAALRRLVVATVQVAVVDVRSLASRQKENPNAAPRKRERSALAWIQDTTSRAPFTLRWCCELIDLDFRKVQAGFLSWLPVPPQTESRN</sequence>
<proteinExistence type="predicted"/>
<dbReference type="Proteomes" id="UP001562159">
    <property type="component" value="Unassembled WGS sequence"/>
</dbReference>
<protein>
    <submittedName>
        <fullName evidence="1">Uncharacterized protein</fullName>
    </submittedName>
</protein>
<evidence type="ECO:0000313" key="1">
    <source>
        <dbReference type="EMBL" id="MEY2183190.1"/>
    </source>
</evidence>